<dbReference type="Proteomes" id="UP000242696">
    <property type="component" value="Segment"/>
</dbReference>
<organism evidence="2">
    <name type="scientific">black bullhead herpesvirus</name>
    <dbReference type="NCBI Taxonomy" id="508441"/>
    <lineage>
        <taxon>Viruses</taxon>
        <taxon>Duplodnaviria</taxon>
        <taxon>Heunggongvirae</taxon>
        <taxon>Peploviricota</taxon>
        <taxon>Herviviricetes</taxon>
        <taxon>Herpesvirales</taxon>
        <taxon>Alloherpesviridae</taxon>
        <taxon>Ictavirus</taxon>
        <taxon>Ictavirus ictaluridallo2</taxon>
    </lineage>
</organism>
<dbReference type="EMBL" id="MG271984">
    <property type="protein sequence ID" value="AUG72266.1"/>
    <property type="molecule type" value="Genomic_DNA"/>
</dbReference>
<dbReference type="KEGG" id="vg:35414657"/>
<dbReference type="GeneID" id="35414734"/>
<keyword evidence="4" id="KW-1185">Reference proteome</keyword>
<dbReference type="OrthoDB" id="39707at10239"/>
<sequence>MTRSSNLSRDYSPAPRSTAEMPSHSKIAKVITEGRSRSGRKRDLKPRVVKSVVLTCGHTRTCETRGFKLPRDKAGCPICTAKRPVFAPNRYENLIRRLVTADEAERELVAGHYPLECHVCSRPVTRPVVRELCGHLSCDTCRTAVCTKQGCRVSGFRFTPLLQLHEGLTAGCGALKKPECEASPTCPPMILDMGSSRYAIPAYTRELKKAVDVLLVLVTSILKTTILGERLRIFERRHGEMWIPGFERRVRVPLPLLDALSGALAGPRDTVYVFLLELCARLVKTYHDVLLRETTFQKSCNFRTLGDVKRYINLFDLPSYHCMFIDKTPEMDRLEIYITELLQP</sequence>
<dbReference type="KEGG" id="vg:35414734"/>
<evidence type="ECO:0000313" key="4">
    <source>
        <dbReference type="Proteomes" id="UP000242696"/>
    </source>
</evidence>
<proteinExistence type="predicted"/>
<protein>
    <submittedName>
        <fullName evidence="2">ORF9L</fullName>
    </submittedName>
    <submittedName>
        <fullName evidence="3">ORF9R</fullName>
    </submittedName>
</protein>
<dbReference type="GeneID" id="35414657"/>
<evidence type="ECO:0000256" key="1">
    <source>
        <dbReference type="SAM" id="MobiDB-lite"/>
    </source>
</evidence>
<dbReference type="RefSeq" id="YP_009447914.1">
    <property type="nucleotide sequence ID" value="NC_036579.1"/>
</dbReference>
<evidence type="ECO:0000313" key="2">
    <source>
        <dbReference type="EMBL" id="AUG72266.1"/>
    </source>
</evidence>
<dbReference type="RefSeq" id="YP_009447837.1">
    <property type="nucleotide sequence ID" value="NC_036579.1"/>
</dbReference>
<evidence type="ECO:0000313" key="3">
    <source>
        <dbReference type="EMBL" id="AUG72336.1"/>
    </source>
</evidence>
<feature type="region of interest" description="Disordered" evidence="1">
    <location>
        <begin position="1"/>
        <end position="44"/>
    </location>
</feature>
<accession>A0A2H5AJD5</accession>
<dbReference type="EMBL" id="MG271984">
    <property type="protein sequence ID" value="AUG72336.1"/>
    <property type="molecule type" value="Genomic_DNA"/>
</dbReference>
<reference evidence="2" key="1">
    <citation type="journal article" date="2018" name="Arch. Virol.">
        <title>Complete genome sequence and analysis of ictalurid herpesvirus 2.</title>
        <authorList>
            <person name="Borzak R."/>
            <person name="Haluk T."/>
            <person name="Bartha D."/>
            <person name="Doszpoly A."/>
        </authorList>
    </citation>
    <scope>NUCLEOTIDE SEQUENCE</scope>
    <source>
        <strain evidence="2">760/94</strain>
    </source>
</reference>
<name>A0A2H5AJD5_9VIRU</name>